<keyword evidence="5 10" id="KW-0547">Nucleotide-binding</keyword>
<dbReference type="SUPFAM" id="SSF55060">
    <property type="entry name" value="GHMP Kinase, C-terminal domain"/>
    <property type="match status" value="1"/>
</dbReference>
<dbReference type="Gene3D" id="3.30.70.890">
    <property type="entry name" value="GHMP kinase, C-terminal domain"/>
    <property type="match status" value="1"/>
</dbReference>
<gene>
    <name evidence="10" type="primary">ispE</name>
    <name evidence="13" type="ORF">BFP76_09420</name>
</gene>
<dbReference type="EC" id="2.7.1.148" evidence="2 10"/>
<dbReference type="PANTHER" id="PTHR43527">
    <property type="entry name" value="4-DIPHOSPHOCYTIDYL-2-C-METHYL-D-ERYTHRITOL KINASE, CHLOROPLASTIC"/>
    <property type="match status" value="1"/>
</dbReference>
<keyword evidence="8 10" id="KW-0414">Isoprene biosynthesis</keyword>
<keyword evidence="6 10" id="KW-0418">Kinase</keyword>
<dbReference type="Gene3D" id="3.30.230.10">
    <property type="match status" value="1"/>
</dbReference>
<evidence type="ECO:0000256" key="3">
    <source>
        <dbReference type="ARBA" id="ARBA00017473"/>
    </source>
</evidence>
<dbReference type="OrthoDB" id="9809438at2"/>
<feature type="active site" evidence="10">
    <location>
        <position position="16"/>
    </location>
</feature>
<dbReference type="NCBIfam" id="NF011202">
    <property type="entry name" value="PRK14608.1"/>
    <property type="match status" value="1"/>
</dbReference>
<dbReference type="InterPro" id="IPR013750">
    <property type="entry name" value="GHMP_kinase_C_dom"/>
</dbReference>
<evidence type="ECO:0000259" key="12">
    <source>
        <dbReference type="Pfam" id="PF08544"/>
    </source>
</evidence>
<dbReference type="InterPro" id="IPR014721">
    <property type="entry name" value="Ribsml_uS5_D2-typ_fold_subgr"/>
</dbReference>
<protein>
    <recommendedName>
        <fullName evidence="3 10">4-diphosphocytidyl-2-C-methyl-D-erythritol kinase</fullName>
        <shortName evidence="10">CMK</shortName>
        <ecNumber evidence="2 10">2.7.1.148</ecNumber>
    </recommendedName>
    <alternativeName>
        <fullName evidence="9 10">4-(cytidine-5'-diphospho)-2-C-methyl-D-erythritol kinase</fullName>
    </alternativeName>
</protein>
<feature type="domain" description="GHMP kinase C-terminal" evidence="12">
    <location>
        <begin position="191"/>
        <end position="265"/>
    </location>
</feature>
<evidence type="ECO:0000313" key="14">
    <source>
        <dbReference type="Proteomes" id="UP000231516"/>
    </source>
</evidence>
<keyword evidence="7 10" id="KW-0067">ATP-binding</keyword>
<feature type="domain" description="GHMP kinase N-terminal" evidence="11">
    <location>
        <begin position="73"/>
        <end position="144"/>
    </location>
</feature>
<comment type="function">
    <text evidence="10">Catalyzes the phosphorylation of the position 2 hydroxy group of 4-diphosphocytidyl-2C-methyl-D-erythritol.</text>
</comment>
<dbReference type="GO" id="GO:0050515">
    <property type="term" value="F:4-(cytidine 5'-diphospho)-2-C-methyl-D-erythritol kinase activity"/>
    <property type="evidence" value="ECO:0007669"/>
    <property type="project" value="UniProtKB-UniRule"/>
</dbReference>
<dbReference type="NCBIfam" id="TIGR00154">
    <property type="entry name" value="ispE"/>
    <property type="match status" value="1"/>
</dbReference>
<dbReference type="UniPathway" id="UPA00056">
    <property type="reaction ID" value="UER00094"/>
</dbReference>
<comment type="pathway">
    <text evidence="10">Isoprenoid biosynthesis; isopentenyl diphosphate biosynthesis via DXP pathway; isopentenyl diphosphate from 1-deoxy-D-xylulose 5-phosphate: step 3/6.</text>
</comment>
<dbReference type="Pfam" id="PF00288">
    <property type="entry name" value="GHMP_kinases_N"/>
    <property type="match status" value="1"/>
</dbReference>
<organism evidence="13 14">
    <name type="scientific">Paramylibacter kogurei</name>
    <dbReference type="NCBI Taxonomy" id="1889778"/>
    <lineage>
        <taxon>Bacteria</taxon>
        <taxon>Pseudomonadati</taxon>
        <taxon>Pseudomonadota</taxon>
        <taxon>Alphaproteobacteria</taxon>
        <taxon>Rhodobacterales</taxon>
        <taxon>Paracoccaceae</taxon>
        <taxon>Paramylibacter</taxon>
    </lineage>
</organism>
<dbReference type="AlphaFoldDB" id="A0A2G5K3B6"/>
<dbReference type="InterPro" id="IPR006204">
    <property type="entry name" value="GHMP_kinase_N_dom"/>
</dbReference>
<name>A0A2G5K3B6_9RHOB</name>
<dbReference type="PIRSF" id="PIRSF010376">
    <property type="entry name" value="IspE"/>
    <property type="match status" value="1"/>
</dbReference>
<comment type="caution">
    <text evidence="13">The sequence shown here is derived from an EMBL/GenBank/DDBJ whole genome shotgun (WGS) entry which is preliminary data.</text>
</comment>
<dbReference type="EMBL" id="MDGM01000014">
    <property type="protein sequence ID" value="PIB23224.1"/>
    <property type="molecule type" value="Genomic_DNA"/>
</dbReference>
<evidence type="ECO:0000256" key="1">
    <source>
        <dbReference type="ARBA" id="ARBA00009684"/>
    </source>
</evidence>
<dbReference type="HAMAP" id="MF_00061">
    <property type="entry name" value="IspE"/>
    <property type="match status" value="1"/>
</dbReference>
<dbReference type="InterPro" id="IPR004424">
    <property type="entry name" value="IspE"/>
</dbReference>
<evidence type="ECO:0000256" key="8">
    <source>
        <dbReference type="ARBA" id="ARBA00023229"/>
    </source>
</evidence>
<accession>A0A2G5K3B6</accession>
<dbReference type="GO" id="GO:0016114">
    <property type="term" value="P:terpenoid biosynthetic process"/>
    <property type="evidence" value="ECO:0007669"/>
    <property type="project" value="UniProtKB-UniRule"/>
</dbReference>
<evidence type="ECO:0000256" key="4">
    <source>
        <dbReference type="ARBA" id="ARBA00022679"/>
    </source>
</evidence>
<evidence type="ECO:0000256" key="5">
    <source>
        <dbReference type="ARBA" id="ARBA00022741"/>
    </source>
</evidence>
<dbReference type="SUPFAM" id="SSF54211">
    <property type="entry name" value="Ribosomal protein S5 domain 2-like"/>
    <property type="match status" value="1"/>
</dbReference>
<evidence type="ECO:0000259" key="11">
    <source>
        <dbReference type="Pfam" id="PF00288"/>
    </source>
</evidence>
<feature type="binding site" evidence="10">
    <location>
        <begin position="98"/>
        <end position="108"/>
    </location>
    <ligand>
        <name>ATP</name>
        <dbReference type="ChEBI" id="CHEBI:30616"/>
    </ligand>
</feature>
<dbReference type="InterPro" id="IPR020568">
    <property type="entry name" value="Ribosomal_Su5_D2-typ_SF"/>
</dbReference>
<evidence type="ECO:0000256" key="10">
    <source>
        <dbReference type="HAMAP-Rule" id="MF_00061"/>
    </source>
</evidence>
<sequence length="280" mass="30152">MRKRRPLEMEIKAQAKINLCLHVVGQRDDGYHLLDSIVVFADIGDDIWLKPDSKYSLEIDGPYGAGLSNGADNLVLRAAKIYEHKYAGAKIRLTKNLPISSGIGGGSADAAAVLRGMSKLSREPLPVDLGLSLGADVPVCVMGKACRMRGIGDELTPLNHIPKMHAVLVNPNVSVSTPDIFRALDCKTNPAIKDLAEGDFTEMLNNTRNDLQNTAIQMQPVIADSLNSLARTNAIFSRMSGSGATCFGLFKTATKASNAAEIIQNDHPDWWVKACVLNGA</sequence>
<keyword evidence="14" id="KW-1185">Reference proteome</keyword>
<evidence type="ECO:0000256" key="2">
    <source>
        <dbReference type="ARBA" id="ARBA00012052"/>
    </source>
</evidence>
<evidence type="ECO:0000256" key="6">
    <source>
        <dbReference type="ARBA" id="ARBA00022777"/>
    </source>
</evidence>
<dbReference type="Pfam" id="PF08544">
    <property type="entry name" value="GHMP_kinases_C"/>
    <property type="match status" value="1"/>
</dbReference>
<dbReference type="InterPro" id="IPR036554">
    <property type="entry name" value="GHMP_kinase_C_sf"/>
</dbReference>
<evidence type="ECO:0000256" key="9">
    <source>
        <dbReference type="ARBA" id="ARBA00032554"/>
    </source>
</evidence>
<evidence type="ECO:0000256" key="7">
    <source>
        <dbReference type="ARBA" id="ARBA00022840"/>
    </source>
</evidence>
<comment type="catalytic activity">
    <reaction evidence="10">
        <text>4-CDP-2-C-methyl-D-erythritol + ATP = 4-CDP-2-C-methyl-D-erythritol 2-phosphate + ADP + H(+)</text>
        <dbReference type="Rhea" id="RHEA:18437"/>
        <dbReference type="ChEBI" id="CHEBI:15378"/>
        <dbReference type="ChEBI" id="CHEBI:30616"/>
        <dbReference type="ChEBI" id="CHEBI:57823"/>
        <dbReference type="ChEBI" id="CHEBI:57919"/>
        <dbReference type="ChEBI" id="CHEBI:456216"/>
        <dbReference type="EC" id="2.7.1.148"/>
    </reaction>
</comment>
<feature type="active site" evidence="10">
    <location>
        <position position="136"/>
    </location>
</feature>
<comment type="similarity">
    <text evidence="1 10">Belongs to the GHMP kinase family. IspE subfamily.</text>
</comment>
<dbReference type="Proteomes" id="UP000231516">
    <property type="component" value="Unassembled WGS sequence"/>
</dbReference>
<dbReference type="PANTHER" id="PTHR43527:SF2">
    <property type="entry name" value="4-DIPHOSPHOCYTIDYL-2-C-METHYL-D-ERYTHRITOL KINASE, CHLOROPLASTIC"/>
    <property type="match status" value="1"/>
</dbReference>
<evidence type="ECO:0000313" key="13">
    <source>
        <dbReference type="EMBL" id="PIB23224.1"/>
    </source>
</evidence>
<keyword evidence="4 10" id="KW-0808">Transferase</keyword>
<dbReference type="GO" id="GO:0019288">
    <property type="term" value="P:isopentenyl diphosphate biosynthetic process, methylerythritol 4-phosphate pathway"/>
    <property type="evidence" value="ECO:0007669"/>
    <property type="project" value="UniProtKB-UniRule"/>
</dbReference>
<proteinExistence type="inferred from homology"/>
<dbReference type="GO" id="GO:0005524">
    <property type="term" value="F:ATP binding"/>
    <property type="evidence" value="ECO:0007669"/>
    <property type="project" value="UniProtKB-UniRule"/>
</dbReference>
<reference evidence="13 14" key="1">
    <citation type="submission" date="2016-08" db="EMBL/GenBank/DDBJ databases">
        <title>Draft genome of Amylibacter sp. strain 4G11.</title>
        <authorList>
            <person name="Wong S.-K."/>
            <person name="Hamasaki K."/>
            <person name="Yoshizawa S."/>
        </authorList>
    </citation>
    <scope>NUCLEOTIDE SEQUENCE [LARGE SCALE GENOMIC DNA]</scope>
    <source>
        <strain evidence="13 14">4G11</strain>
    </source>
</reference>